<dbReference type="EMBL" id="BAAALT010000101">
    <property type="protein sequence ID" value="GAA1810199.1"/>
    <property type="molecule type" value="Genomic_DNA"/>
</dbReference>
<proteinExistence type="predicted"/>
<organism evidence="1 2">
    <name type="scientific">Luedemannella flava</name>
    <dbReference type="NCBI Taxonomy" id="349316"/>
    <lineage>
        <taxon>Bacteria</taxon>
        <taxon>Bacillati</taxon>
        <taxon>Actinomycetota</taxon>
        <taxon>Actinomycetes</taxon>
        <taxon>Micromonosporales</taxon>
        <taxon>Micromonosporaceae</taxon>
        <taxon>Luedemannella</taxon>
    </lineage>
</organism>
<dbReference type="Gene3D" id="3.40.830.10">
    <property type="entry name" value="LigB-like"/>
    <property type="match status" value="1"/>
</dbReference>
<protein>
    <submittedName>
        <fullName evidence="1">Class III extradiol dioxygenase subunit B-like domain-containing protein</fullName>
    </submittedName>
</protein>
<dbReference type="RefSeq" id="WP_344132725.1">
    <property type="nucleotide sequence ID" value="NZ_BAAALT010000101.1"/>
</dbReference>
<comment type="caution">
    <text evidence="1">The sequence shown here is derived from an EMBL/GenBank/DDBJ whole genome shotgun (WGS) entry which is preliminary data.</text>
</comment>
<keyword evidence="2" id="KW-1185">Reference proteome</keyword>
<dbReference type="Proteomes" id="UP001500218">
    <property type="component" value="Unassembled WGS sequence"/>
</dbReference>
<name>A0ABP4YBX6_9ACTN</name>
<gene>
    <name evidence="1" type="ORF">GCM10009682_34830</name>
</gene>
<evidence type="ECO:0000313" key="2">
    <source>
        <dbReference type="Proteomes" id="UP001500218"/>
    </source>
</evidence>
<dbReference type="SUPFAM" id="SSF53213">
    <property type="entry name" value="LigB-like"/>
    <property type="match status" value="1"/>
</dbReference>
<sequence length="231" mass="23771">MPLVAVAVCPHPPLLVPEVAGGAAPELDALRAACATAVATLADAALDRLVILGSADRTAAWDDTFATSFAPWGVPLSVRPGAPGLPLSLTVGTWLVDRYFHPASPVPVERHSVAADLSPSRCRSLADALRASDRWGLLVMGDGSACRGEKSPGYADPRAEPFDSAVATALAAADSSALLALDPVVAAELRVAGRAPWQVLASAASGSWRGSLLADEVPYGVAYFVATWRPA</sequence>
<reference evidence="2" key="1">
    <citation type="journal article" date="2019" name="Int. J. Syst. Evol. Microbiol.">
        <title>The Global Catalogue of Microorganisms (GCM) 10K type strain sequencing project: providing services to taxonomists for standard genome sequencing and annotation.</title>
        <authorList>
            <consortium name="The Broad Institute Genomics Platform"/>
            <consortium name="The Broad Institute Genome Sequencing Center for Infectious Disease"/>
            <person name="Wu L."/>
            <person name="Ma J."/>
        </authorList>
    </citation>
    <scope>NUCLEOTIDE SEQUENCE [LARGE SCALE GENOMIC DNA]</scope>
    <source>
        <strain evidence="2">JCM 13250</strain>
    </source>
</reference>
<accession>A0ABP4YBX6</accession>
<evidence type="ECO:0000313" key="1">
    <source>
        <dbReference type="EMBL" id="GAA1810199.1"/>
    </source>
</evidence>